<dbReference type="GO" id="GO:0005975">
    <property type="term" value="P:carbohydrate metabolic process"/>
    <property type="evidence" value="ECO:0007669"/>
    <property type="project" value="InterPro"/>
</dbReference>
<organism evidence="3 4">
    <name type="scientific">Mycolicibacterium sarraceniae</name>
    <dbReference type="NCBI Taxonomy" id="1534348"/>
    <lineage>
        <taxon>Bacteria</taxon>
        <taxon>Bacillati</taxon>
        <taxon>Actinomycetota</taxon>
        <taxon>Actinomycetes</taxon>
        <taxon>Mycobacteriales</taxon>
        <taxon>Mycobacteriaceae</taxon>
        <taxon>Mycolicibacterium</taxon>
    </lineage>
</organism>
<dbReference type="Proteomes" id="UP000466445">
    <property type="component" value="Chromosome"/>
</dbReference>
<dbReference type="EMBL" id="AP022595">
    <property type="protein sequence ID" value="BBY59802.1"/>
    <property type="molecule type" value="Genomic_DNA"/>
</dbReference>
<keyword evidence="3" id="KW-0808">Transferase</keyword>
<gene>
    <name evidence="3" type="ORF">MSAR_29380</name>
</gene>
<feature type="domain" description="Erythromycin biosynthesis protein CIII-like C-terminal" evidence="2">
    <location>
        <begin position="297"/>
        <end position="403"/>
    </location>
</feature>
<dbReference type="AlphaFoldDB" id="A0A7I7SS20"/>
<dbReference type="GO" id="GO:0016758">
    <property type="term" value="F:hexosyltransferase activity"/>
    <property type="evidence" value="ECO:0007669"/>
    <property type="project" value="InterPro"/>
</dbReference>
<dbReference type="Pfam" id="PF06722">
    <property type="entry name" value="EryCIII-like_C"/>
    <property type="match status" value="1"/>
</dbReference>
<dbReference type="KEGG" id="msar:MSAR_29380"/>
<dbReference type="CDD" id="cd03784">
    <property type="entry name" value="GT1_Gtf-like"/>
    <property type="match status" value="1"/>
</dbReference>
<dbReference type="InterPro" id="IPR010610">
    <property type="entry name" value="EryCIII-like_C"/>
</dbReference>
<evidence type="ECO:0000313" key="3">
    <source>
        <dbReference type="EMBL" id="BBY59802.1"/>
    </source>
</evidence>
<dbReference type="InterPro" id="IPR050426">
    <property type="entry name" value="Glycosyltransferase_28"/>
</dbReference>
<accession>A0A7I7SS20</accession>
<sequence>MKFVLTAYGSRGDVEPAVVVGRELLARGHDVQMAVPPNLVKLAEKVGIEAIPYGLDSQALFETQRRYWTCFFRNPWRMKELDRLGRDIGDFLARCWTEETTRALRSLAEGADLVIAGVGFEQFAANVAEFYGIPLATLHYFPLRANGQVLPLLPAPLGRRALTAYERLSWSGPIKEAEDAQRRELGLAKATCPWPERIADRGALEIQAYDELVFPGVAAEWAKWGSQRPFVGMLTLGLQTDVDEEVSAWIAEGTPPIFFGFGSISVGSAADTLVMISAACAELGERALVCSGWTDFGDLPQFDHVKVVPAVNYATIFPQCRAVVHHGGAGSVAAGLRAGMPTLILWTFPDQPVSGTAIKRLHVGTARRFSTTTRKTLVGDLRRVLAPEYAARAGGIAARMSTPAQSAAAATDLVEDFAGLQRVG</sequence>
<dbReference type="GO" id="GO:0008194">
    <property type="term" value="F:UDP-glycosyltransferase activity"/>
    <property type="evidence" value="ECO:0007669"/>
    <property type="project" value="InterPro"/>
</dbReference>
<dbReference type="InterPro" id="IPR002213">
    <property type="entry name" value="UDP_glucos_trans"/>
</dbReference>
<dbReference type="SUPFAM" id="SSF53756">
    <property type="entry name" value="UDP-Glycosyltransferase/glycogen phosphorylase"/>
    <property type="match status" value="1"/>
</dbReference>
<dbReference type="Pfam" id="PF03033">
    <property type="entry name" value="Glyco_transf_28"/>
    <property type="match status" value="1"/>
</dbReference>
<evidence type="ECO:0000259" key="2">
    <source>
        <dbReference type="Pfam" id="PF06722"/>
    </source>
</evidence>
<dbReference type="FunFam" id="3.40.50.2000:FF:000009">
    <property type="entry name" value="Sterol 3-beta-glucosyltransferase UGT80A2"/>
    <property type="match status" value="1"/>
</dbReference>
<dbReference type="RefSeq" id="WP_163698002.1">
    <property type="nucleotide sequence ID" value="NZ_AP022595.1"/>
</dbReference>
<evidence type="ECO:0000313" key="4">
    <source>
        <dbReference type="Proteomes" id="UP000466445"/>
    </source>
</evidence>
<dbReference type="Gene3D" id="3.40.50.2000">
    <property type="entry name" value="Glycogen Phosphorylase B"/>
    <property type="match status" value="2"/>
</dbReference>
<dbReference type="GO" id="GO:0033072">
    <property type="term" value="P:vancomycin biosynthetic process"/>
    <property type="evidence" value="ECO:0007669"/>
    <property type="project" value="UniProtKB-ARBA"/>
</dbReference>
<evidence type="ECO:0000259" key="1">
    <source>
        <dbReference type="Pfam" id="PF03033"/>
    </source>
</evidence>
<name>A0A7I7SS20_9MYCO</name>
<protein>
    <submittedName>
        <fullName evidence="3">Glycosyl transferase family 1</fullName>
    </submittedName>
</protein>
<dbReference type="InterPro" id="IPR004276">
    <property type="entry name" value="GlycoTrans_28_N"/>
</dbReference>
<proteinExistence type="predicted"/>
<reference evidence="3 4" key="1">
    <citation type="journal article" date="2019" name="Emerg. Microbes Infect.">
        <title>Comprehensive subspecies identification of 175 nontuberculous mycobacteria species based on 7547 genomic profiles.</title>
        <authorList>
            <person name="Matsumoto Y."/>
            <person name="Kinjo T."/>
            <person name="Motooka D."/>
            <person name="Nabeya D."/>
            <person name="Jung N."/>
            <person name="Uechi K."/>
            <person name="Horii T."/>
            <person name="Iida T."/>
            <person name="Fujita J."/>
            <person name="Nakamura S."/>
        </authorList>
    </citation>
    <scope>NUCLEOTIDE SEQUENCE [LARGE SCALE GENOMIC DNA]</scope>
    <source>
        <strain evidence="3 4">JCM 30395</strain>
    </source>
</reference>
<keyword evidence="4" id="KW-1185">Reference proteome</keyword>
<dbReference type="PANTHER" id="PTHR48050:SF13">
    <property type="entry name" value="STEROL 3-BETA-GLUCOSYLTRANSFERASE UGT80A2"/>
    <property type="match status" value="1"/>
</dbReference>
<feature type="domain" description="Glycosyltransferase family 28 N-terminal" evidence="1">
    <location>
        <begin position="3"/>
        <end position="77"/>
    </location>
</feature>
<dbReference type="PANTHER" id="PTHR48050">
    <property type="entry name" value="STEROL 3-BETA-GLUCOSYLTRANSFERASE"/>
    <property type="match status" value="1"/>
</dbReference>